<proteinExistence type="predicted"/>
<dbReference type="Proteomes" id="UP000661894">
    <property type="component" value="Unassembled WGS sequence"/>
</dbReference>
<accession>A0ABR8YYF8</accession>
<gene>
    <name evidence="1" type="ORF">H9624_02055</name>
</gene>
<evidence type="ECO:0000313" key="1">
    <source>
        <dbReference type="EMBL" id="MBD8061106.1"/>
    </source>
</evidence>
<name>A0ABR8YYF8_9MICO</name>
<evidence type="ECO:0000313" key="2">
    <source>
        <dbReference type="Proteomes" id="UP000661894"/>
    </source>
</evidence>
<comment type="caution">
    <text evidence="1">The sequence shown here is derived from an EMBL/GenBank/DDBJ whole genome shotgun (WGS) entry which is preliminary data.</text>
</comment>
<dbReference type="Pfam" id="PF13289">
    <property type="entry name" value="SIR2_2"/>
    <property type="match status" value="1"/>
</dbReference>
<dbReference type="InterPro" id="IPR029035">
    <property type="entry name" value="DHS-like_NAD/FAD-binding_dom"/>
</dbReference>
<dbReference type="SUPFAM" id="SSF52467">
    <property type="entry name" value="DHS-like NAD/FAD-binding domain"/>
    <property type="match status" value="1"/>
</dbReference>
<keyword evidence="2" id="KW-1185">Reference proteome</keyword>
<sequence>MGHVFVVQGRIGHLDCDAVVVPTDRAFVVEEHWHHALGVGAEEVGGLEPEGWAEKGVGRGRSRGLRQPAWFVDVVRGEGDTSSELRAVMDRLRGALEDVAAAGLAPGAGRAKLLVALPTLGTGGGGFADVTGAVVDAQLATCQEAVAGHDLDVVIVAATPSDYTAFQAARLVRGLEPDVSPEAADAARGLAERARRGELALFVGAGVSMAAGLPSWEALIATIAEQSGVDLDDVPSPLDRAELLRRELGADFGAAVARETSSVDRYAITHSLLAALGCREIVTTNYDALYESAARDVEGTDAVPALPYGQPVSGSPWVLKMHGDVGDPAGIVLTRSDFVRYDSRSRPLGSVVQALMLTRHLLVVGASLTDDNFLRLAHEVVDFQEQGPHGEEPRVPLGTVLDRRHAGGKARLWAGVFDYVAASERERPEEQSRDLAVVLDLLAAHAAGNHHLLDPRYADLLVSVEERAAAAAARELHARVVSLGAPWETLAQALALLGGDRST</sequence>
<protein>
    <submittedName>
        <fullName evidence="1">SIR2 family protein</fullName>
    </submittedName>
</protein>
<dbReference type="EMBL" id="JACSPO010000001">
    <property type="protein sequence ID" value="MBD8061106.1"/>
    <property type="molecule type" value="Genomic_DNA"/>
</dbReference>
<reference evidence="1 2" key="1">
    <citation type="submission" date="2020-08" db="EMBL/GenBank/DDBJ databases">
        <title>A Genomic Blueprint of the Chicken Gut Microbiome.</title>
        <authorList>
            <person name="Gilroy R."/>
            <person name="Ravi A."/>
            <person name="Getino M."/>
            <person name="Pursley I."/>
            <person name="Horton D.L."/>
            <person name="Alikhan N.-F."/>
            <person name="Baker D."/>
            <person name="Gharbi K."/>
            <person name="Hall N."/>
            <person name="Watson M."/>
            <person name="Adriaenssens E.M."/>
            <person name="Foster-Nyarko E."/>
            <person name="Jarju S."/>
            <person name="Secka A."/>
            <person name="Antonio M."/>
            <person name="Oren A."/>
            <person name="Chaudhuri R."/>
            <person name="La Ragione R.M."/>
            <person name="Hildebrand F."/>
            <person name="Pallen M.J."/>
        </authorList>
    </citation>
    <scope>NUCLEOTIDE SEQUENCE [LARGE SCALE GENOMIC DNA]</scope>
    <source>
        <strain evidence="1 2">Sa1BUA1</strain>
    </source>
</reference>
<dbReference type="RefSeq" id="WP_251838248.1">
    <property type="nucleotide sequence ID" value="NZ_JACSPO010000001.1"/>
</dbReference>
<organism evidence="1 2">
    <name type="scientific">Oceanitalea stevensii</name>
    <dbReference type="NCBI Taxonomy" id="2763072"/>
    <lineage>
        <taxon>Bacteria</taxon>
        <taxon>Bacillati</taxon>
        <taxon>Actinomycetota</taxon>
        <taxon>Actinomycetes</taxon>
        <taxon>Micrococcales</taxon>
        <taxon>Bogoriellaceae</taxon>
        <taxon>Georgenia</taxon>
    </lineage>
</organism>